<dbReference type="Pfam" id="PF00753">
    <property type="entry name" value="Lactamase_B"/>
    <property type="match status" value="1"/>
</dbReference>
<gene>
    <name evidence="4" type="ordered locus">Swol_0305</name>
</gene>
<reference evidence="5" key="1">
    <citation type="journal article" date="2010" name="Environ. Microbiol.">
        <title>The genome of Syntrophomonas wolfei: new insights into syntrophic metabolism and biohydrogen production.</title>
        <authorList>
            <person name="Sieber J.R."/>
            <person name="Sims D.R."/>
            <person name="Han C."/>
            <person name="Kim E."/>
            <person name="Lykidis A."/>
            <person name="Lapidus A.L."/>
            <person name="McDonnald E."/>
            <person name="Rohlin L."/>
            <person name="Culley D.E."/>
            <person name="Gunsalus R."/>
            <person name="McInerney M.J."/>
        </authorList>
    </citation>
    <scope>NUCLEOTIDE SEQUENCE [LARGE SCALE GENOMIC DNA]</scope>
    <source>
        <strain evidence="5">DSM 2245B / Goettingen</strain>
    </source>
</reference>
<dbReference type="RefSeq" id="WP_011639757.1">
    <property type="nucleotide sequence ID" value="NC_008346.1"/>
</dbReference>
<dbReference type="SMART" id="SM00849">
    <property type="entry name" value="Lactamase_B"/>
    <property type="match status" value="1"/>
</dbReference>
<dbReference type="AlphaFoldDB" id="Q0B056"/>
<dbReference type="Gene3D" id="3.60.15.10">
    <property type="entry name" value="Ribonuclease Z/Hydroxyacylglutathione hydrolase-like"/>
    <property type="match status" value="1"/>
</dbReference>
<dbReference type="KEGG" id="swo:Swol_0305"/>
<keyword evidence="5" id="KW-1185">Reference proteome</keyword>
<dbReference type="InterPro" id="IPR001279">
    <property type="entry name" value="Metallo-B-lactamas"/>
</dbReference>
<organism evidence="4 5">
    <name type="scientific">Syntrophomonas wolfei subsp. wolfei (strain DSM 2245B / Goettingen)</name>
    <dbReference type="NCBI Taxonomy" id="335541"/>
    <lineage>
        <taxon>Bacteria</taxon>
        <taxon>Bacillati</taxon>
        <taxon>Bacillota</taxon>
        <taxon>Clostridia</taxon>
        <taxon>Eubacteriales</taxon>
        <taxon>Syntrophomonadaceae</taxon>
        <taxon>Syntrophomonas</taxon>
    </lineage>
</organism>
<dbReference type="STRING" id="335541.Swol_0305"/>
<dbReference type="SMART" id="SM01027">
    <property type="entry name" value="Beta-Casp"/>
    <property type="match status" value="1"/>
</dbReference>
<proteinExistence type="predicted"/>
<dbReference type="InterPro" id="IPR036866">
    <property type="entry name" value="RibonucZ/Hydroxyglut_hydro"/>
</dbReference>
<keyword evidence="1" id="KW-0378">Hydrolase</keyword>
<dbReference type="eggNOG" id="COG1236">
    <property type="taxonomic scope" value="Bacteria"/>
</dbReference>
<dbReference type="PANTHER" id="PTHR11203:SF37">
    <property type="entry name" value="INTEGRATOR COMPLEX SUBUNIT 11"/>
    <property type="match status" value="1"/>
</dbReference>
<dbReference type="Pfam" id="PF07521">
    <property type="entry name" value="RMMBL"/>
    <property type="match status" value="1"/>
</dbReference>
<protein>
    <submittedName>
        <fullName evidence="4">RNA-metabolising metallo-beta-lactamase</fullName>
    </submittedName>
</protein>
<evidence type="ECO:0000256" key="1">
    <source>
        <dbReference type="ARBA" id="ARBA00022801"/>
    </source>
</evidence>
<evidence type="ECO:0000259" key="2">
    <source>
        <dbReference type="SMART" id="SM00849"/>
    </source>
</evidence>
<dbReference type="HOGENOM" id="CLU_009673_5_2_9"/>
<dbReference type="EMBL" id="CP000448">
    <property type="protein sequence ID" value="ABI67648.1"/>
    <property type="molecule type" value="Genomic_DNA"/>
</dbReference>
<dbReference type="InterPro" id="IPR050698">
    <property type="entry name" value="MBL"/>
</dbReference>
<dbReference type="Gene3D" id="3.40.50.10890">
    <property type="match status" value="1"/>
</dbReference>
<evidence type="ECO:0000313" key="5">
    <source>
        <dbReference type="Proteomes" id="UP000001968"/>
    </source>
</evidence>
<dbReference type="Pfam" id="PF10996">
    <property type="entry name" value="Beta-Casp"/>
    <property type="match status" value="1"/>
</dbReference>
<evidence type="ECO:0000313" key="4">
    <source>
        <dbReference type="EMBL" id="ABI67648.1"/>
    </source>
</evidence>
<dbReference type="InterPro" id="IPR022712">
    <property type="entry name" value="Beta_Casp"/>
</dbReference>
<dbReference type="GO" id="GO:0016787">
    <property type="term" value="F:hydrolase activity"/>
    <property type="evidence" value="ECO:0007669"/>
    <property type="project" value="UniProtKB-KW"/>
</dbReference>
<dbReference type="GO" id="GO:0004521">
    <property type="term" value="F:RNA endonuclease activity"/>
    <property type="evidence" value="ECO:0007669"/>
    <property type="project" value="TreeGrafter"/>
</dbReference>
<feature type="domain" description="Beta-Casp" evidence="3">
    <location>
        <begin position="253"/>
        <end position="378"/>
    </location>
</feature>
<dbReference type="Proteomes" id="UP000001968">
    <property type="component" value="Chromosome"/>
</dbReference>
<dbReference type="CDD" id="cd16295">
    <property type="entry name" value="TTHA0252-CPSF-like_MBL-fold"/>
    <property type="match status" value="1"/>
</dbReference>
<evidence type="ECO:0000259" key="3">
    <source>
        <dbReference type="SMART" id="SM01027"/>
    </source>
</evidence>
<dbReference type="PANTHER" id="PTHR11203">
    <property type="entry name" value="CLEAVAGE AND POLYADENYLATION SPECIFICITY FACTOR FAMILY MEMBER"/>
    <property type="match status" value="1"/>
</dbReference>
<dbReference type="OrthoDB" id="9803916at2"/>
<dbReference type="InterPro" id="IPR011108">
    <property type="entry name" value="RMMBL"/>
</dbReference>
<dbReference type="SUPFAM" id="SSF56281">
    <property type="entry name" value="Metallo-hydrolase/oxidoreductase"/>
    <property type="match status" value="1"/>
</dbReference>
<sequence>MKLKFLGAAKTVTGSFFLVETGDFRFAVDCGLFQGSKSLQQRNYQDFPVDPASINFVILTHAHIDHSGLIPKLCKKGFTGPIYCSQITEQLCQVLLPDSGYIQESEVERKNRKLKRSGLKLLEPIYTAKDALNCLPQFRPLNTDEIIKINCHISIRLRTAGHILGATIVEVWVEEDGKKSKLVFSGDLGNINQPLVKDPSIIESADFLVIESTYGNRLHDYSMDRAEQLLQVINETMAKGGNLIIPAFAVERTQDLIYDLIMLGYEKKLDPNMQIYIDSPLAIAATEIFVKNRDSYEDTTRAFMTKGDPWQYINLNLTRTREESMQLNDSVSKSIIISASGMCEAGRIKHHLKHNLWRPESTILFVGYQAAGSLGRRILEGEQIVTIHGEKVAVKADIRRIVAYSAHADKDGLIDWLMSFVVKPRDIFIVHGEEEAQLALAEVIQQKLNVPIFIPDWLQEFELIAREEEVRPSYVHSSMELSEAVKAEQMYLQVSLKLNDMFRENWTRGNYTKIIEAMQNISTIV</sequence>
<name>Q0B056_SYNWW</name>
<accession>Q0B056</accession>
<feature type="domain" description="Metallo-beta-lactamase" evidence="2">
    <location>
        <begin position="13"/>
        <end position="248"/>
    </location>
</feature>